<comment type="caution">
    <text evidence="2">The sequence shown here is derived from an EMBL/GenBank/DDBJ whole genome shotgun (WGS) entry which is preliminary data.</text>
</comment>
<gene>
    <name evidence="2" type="ORF">QBC41DRAFT_12105</name>
</gene>
<sequence>MPSEPLSPRPIRLSQKLRDLSRLRSKGIEDKGEAEQFRMVHTPDRPHRIITPVEAPSEEECGDTISSWHKAVKDDSDSEGEEEKPRPARSYWKTPDYTGGHPGQFQSQHHEAHARGHSHIYTPSGLSQEVHVDSFQDRSRGARRSVSEHVGRTYSESPVPRPLVTEKSRQRQAQLQPSPPPVRQNMERDISRGRGREKVEPLRPSGAVIHSLPREYKAKTMEAVRRGQCPYCRCQLGNRTYLTCPNPPCGKGLTTFEGSWIAPPQLKDRRPASPSIFGVIGRQLLGRPLKSSPDTLATLPESIASIGTQRYRTPPPPPTSTSRRARTSSPADTPWSQSAQGQGQQAPAGSGRDRKRVPPPVHIQQHPRFDHRNTSHLNTSHLRDYSSDSSGASTPTPSRHRSPAPPLRSAPPQITLPLRPAPPTQPPRSAPLRAPASLNNLQPTPTKQPLVSKFSTAHLAPQQQQQQQYPPTHIASALSSSLPPQSSTAVPPSLDWIPPSERSLFFPHSYSKPPTPPKKSSRRRSQSQHTYPHPQPQQPKSRFNHLSQDTTTQSDVQSDYLDDIYSHYNDPSSRQDETDVTTTTTTTTTKPAGLTVGGGGTGAGAGAGAGANVLQKQKSWSSSKYSTDTTTANPPEKGGDTTTDDDDDDDDDNEDRWNQLDDFGEGEREREKDQSHHVETPTQLRPTPPFAGETGMGKGKGRTERGEGKGGYKPQAETRGLRVATGKEATGREGSKDRLAMELEMRRMKWL</sequence>
<feature type="compositionally biased region" description="Low complexity" evidence="1">
    <location>
        <begin position="327"/>
        <end position="350"/>
    </location>
</feature>
<feature type="region of interest" description="Disordered" evidence="1">
    <location>
        <begin position="43"/>
        <end position="202"/>
    </location>
</feature>
<evidence type="ECO:0000256" key="1">
    <source>
        <dbReference type="SAM" id="MobiDB-lite"/>
    </source>
</evidence>
<feature type="compositionally biased region" description="Pro residues" evidence="1">
    <location>
        <begin position="419"/>
        <end position="429"/>
    </location>
</feature>
<feature type="compositionally biased region" description="Basic and acidic residues" evidence="1">
    <location>
        <begin position="130"/>
        <end position="151"/>
    </location>
</feature>
<proteinExistence type="predicted"/>
<feature type="compositionally biased region" description="Low complexity" evidence="1">
    <location>
        <begin position="581"/>
        <end position="594"/>
    </location>
</feature>
<feature type="compositionally biased region" description="Basic and acidic residues" evidence="1">
    <location>
        <begin position="655"/>
        <end position="679"/>
    </location>
</feature>
<feature type="compositionally biased region" description="Acidic residues" evidence="1">
    <location>
        <begin position="642"/>
        <end position="654"/>
    </location>
</feature>
<feature type="compositionally biased region" description="Polar residues" evidence="1">
    <location>
        <begin position="387"/>
        <end position="396"/>
    </location>
</feature>
<feature type="compositionally biased region" description="Basic and acidic residues" evidence="1">
    <location>
        <begin position="701"/>
        <end position="710"/>
    </location>
</feature>
<name>A0AA39Z7C9_9PEZI</name>
<feature type="compositionally biased region" description="Polar residues" evidence="1">
    <location>
        <begin position="439"/>
        <end position="448"/>
    </location>
</feature>
<feature type="compositionally biased region" description="Basic and acidic residues" evidence="1">
    <location>
        <begin position="185"/>
        <end position="201"/>
    </location>
</feature>
<keyword evidence="3" id="KW-1185">Reference proteome</keyword>
<dbReference type="AlphaFoldDB" id="A0AA39Z7C9"/>
<dbReference type="Proteomes" id="UP001174997">
    <property type="component" value="Unassembled WGS sequence"/>
</dbReference>
<feature type="compositionally biased region" description="Polar residues" evidence="1">
    <location>
        <begin position="540"/>
        <end position="557"/>
    </location>
</feature>
<dbReference type="EMBL" id="JAULSY010000107">
    <property type="protein sequence ID" value="KAK0665573.1"/>
    <property type="molecule type" value="Genomic_DNA"/>
</dbReference>
<protein>
    <submittedName>
        <fullName evidence="2">Uncharacterized protein</fullName>
    </submittedName>
</protein>
<feature type="region of interest" description="Disordered" evidence="1">
    <location>
        <begin position="302"/>
        <end position="448"/>
    </location>
</feature>
<reference evidence="2" key="1">
    <citation type="submission" date="2023-06" db="EMBL/GenBank/DDBJ databases">
        <title>Genome-scale phylogeny and comparative genomics of the fungal order Sordariales.</title>
        <authorList>
            <consortium name="Lawrence Berkeley National Laboratory"/>
            <person name="Hensen N."/>
            <person name="Bonometti L."/>
            <person name="Westerberg I."/>
            <person name="Brannstrom I.O."/>
            <person name="Guillou S."/>
            <person name="Cros-Aarteil S."/>
            <person name="Calhoun S."/>
            <person name="Haridas S."/>
            <person name="Kuo A."/>
            <person name="Mondo S."/>
            <person name="Pangilinan J."/>
            <person name="Riley R."/>
            <person name="Labutti K."/>
            <person name="Andreopoulos B."/>
            <person name="Lipzen A."/>
            <person name="Chen C."/>
            <person name="Yanf M."/>
            <person name="Daum C."/>
            <person name="Ng V."/>
            <person name="Clum A."/>
            <person name="Steindorff A."/>
            <person name="Ohm R."/>
            <person name="Martin F."/>
            <person name="Silar P."/>
            <person name="Natvig D."/>
            <person name="Lalanne C."/>
            <person name="Gautier V."/>
            <person name="Ament-Velasquez S.L."/>
            <person name="Kruys A."/>
            <person name="Hutchinson M.I."/>
            <person name="Powell A.J."/>
            <person name="Barry K."/>
            <person name="Miller A.N."/>
            <person name="Grigoriev I.V."/>
            <person name="Debuchy R."/>
            <person name="Gladieux P."/>
            <person name="Thoren M.H."/>
            <person name="Johannesson H."/>
        </authorList>
    </citation>
    <scope>NUCLEOTIDE SEQUENCE</scope>
    <source>
        <strain evidence="2">CBS 307.81</strain>
    </source>
</reference>
<organism evidence="2 3">
    <name type="scientific">Cercophora samala</name>
    <dbReference type="NCBI Taxonomy" id="330535"/>
    <lineage>
        <taxon>Eukaryota</taxon>
        <taxon>Fungi</taxon>
        <taxon>Dikarya</taxon>
        <taxon>Ascomycota</taxon>
        <taxon>Pezizomycotina</taxon>
        <taxon>Sordariomycetes</taxon>
        <taxon>Sordariomycetidae</taxon>
        <taxon>Sordariales</taxon>
        <taxon>Lasiosphaeriaceae</taxon>
        <taxon>Cercophora</taxon>
    </lineage>
</organism>
<feature type="region of interest" description="Disordered" evidence="1">
    <location>
        <begin position="476"/>
        <end position="495"/>
    </location>
</feature>
<accession>A0AA39Z7C9</accession>
<evidence type="ECO:0000313" key="3">
    <source>
        <dbReference type="Proteomes" id="UP001174997"/>
    </source>
</evidence>
<evidence type="ECO:0000313" key="2">
    <source>
        <dbReference type="EMBL" id="KAK0665573.1"/>
    </source>
</evidence>
<feature type="compositionally biased region" description="Gly residues" evidence="1">
    <location>
        <begin position="595"/>
        <end position="609"/>
    </location>
</feature>
<feature type="region of interest" description="Disordered" evidence="1">
    <location>
        <begin position="504"/>
        <end position="737"/>
    </location>
</feature>
<feature type="compositionally biased region" description="Low complexity" evidence="1">
    <location>
        <begin position="476"/>
        <end position="487"/>
    </location>
</feature>
<feature type="compositionally biased region" description="Low complexity" evidence="1">
    <location>
        <begin position="616"/>
        <end position="631"/>
    </location>
</feature>